<organism evidence="2 3">
    <name type="scientific">Lyophyllum shimeji</name>
    <name type="common">Hon-shimeji</name>
    <name type="synonym">Tricholoma shimeji</name>
    <dbReference type="NCBI Taxonomy" id="47721"/>
    <lineage>
        <taxon>Eukaryota</taxon>
        <taxon>Fungi</taxon>
        <taxon>Dikarya</taxon>
        <taxon>Basidiomycota</taxon>
        <taxon>Agaricomycotina</taxon>
        <taxon>Agaricomycetes</taxon>
        <taxon>Agaricomycetidae</taxon>
        <taxon>Agaricales</taxon>
        <taxon>Tricholomatineae</taxon>
        <taxon>Lyophyllaceae</taxon>
        <taxon>Lyophyllum</taxon>
    </lineage>
</organism>
<evidence type="ECO:0000313" key="3">
    <source>
        <dbReference type="Proteomes" id="UP001063166"/>
    </source>
</evidence>
<comment type="caution">
    <text evidence="2">The sequence shown here is derived from an EMBL/GenBank/DDBJ whole genome shotgun (WGS) entry which is preliminary data.</text>
</comment>
<evidence type="ECO:0000256" key="1">
    <source>
        <dbReference type="SAM" id="MobiDB-lite"/>
    </source>
</evidence>
<sequence length="73" mass="7966">MSQSRQVTKRNTCTPQPQRAPRPAVHFATVYTPSSIASQVIQPEIPTHTHRKGVSPPCGQATLSGRPEPVMHP</sequence>
<dbReference type="Proteomes" id="UP001063166">
    <property type="component" value="Unassembled WGS sequence"/>
</dbReference>
<feature type="region of interest" description="Disordered" evidence="1">
    <location>
        <begin position="46"/>
        <end position="73"/>
    </location>
</feature>
<name>A0A9P3PJT3_LYOSH</name>
<accession>A0A9P3PJT3</accession>
<feature type="region of interest" description="Disordered" evidence="1">
    <location>
        <begin position="1"/>
        <end position="23"/>
    </location>
</feature>
<dbReference type="AlphaFoldDB" id="A0A9P3PJT3"/>
<reference evidence="2" key="1">
    <citation type="submission" date="2022-07" db="EMBL/GenBank/DDBJ databases">
        <title>The genome of Lyophyllum shimeji provides insight into the initial evolution of ectomycorrhizal fungal genome.</title>
        <authorList>
            <person name="Kobayashi Y."/>
            <person name="Shibata T."/>
            <person name="Hirakawa H."/>
            <person name="Shigenobu S."/>
            <person name="Nishiyama T."/>
            <person name="Yamada A."/>
            <person name="Hasebe M."/>
            <person name="Kawaguchi M."/>
        </authorList>
    </citation>
    <scope>NUCLEOTIDE SEQUENCE</scope>
    <source>
        <strain evidence="2">AT787</strain>
    </source>
</reference>
<evidence type="ECO:0000313" key="2">
    <source>
        <dbReference type="EMBL" id="GLB36632.1"/>
    </source>
</evidence>
<feature type="compositionally biased region" description="Polar residues" evidence="1">
    <location>
        <begin position="1"/>
        <end position="17"/>
    </location>
</feature>
<dbReference type="EMBL" id="BRPK01000003">
    <property type="protein sequence ID" value="GLB36632.1"/>
    <property type="molecule type" value="Genomic_DNA"/>
</dbReference>
<keyword evidence="3" id="KW-1185">Reference proteome</keyword>
<proteinExistence type="predicted"/>
<gene>
    <name evidence="2" type="ORF">LshimejAT787_0309200</name>
</gene>
<protein>
    <submittedName>
        <fullName evidence="2">Uncharacterized protein</fullName>
    </submittedName>
</protein>